<gene>
    <name evidence="1" type="ORF">OO017_11645</name>
</gene>
<proteinExistence type="predicted"/>
<evidence type="ECO:0008006" key="3">
    <source>
        <dbReference type="Google" id="ProtNLM"/>
    </source>
</evidence>
<evidence type="ECO:0000313" key="2">
    <source>
        <dbReference type="Proteomes" id="UP001207228"/>
    </source>
</evidence>
<keyword evidence="2" id="KW-1185">Reference proteome</keyword>
<dbReference type="RefSeq" id="WP_266052667.1">
    <property type="nucleotide sequence ID" value="NZ_JAPFQO010000007.1"/>
</dbReference>
<protein>
    <recommendedName>
        <fullName evidence="3">FeoB-associated Cys-rich membrane protein</fullName>
    </recommendedName>
</protein>
<dbReference type="EMBL" id="JAPFQO010000007">
    <property type="protein sequence ID" value="MCX2740603.1"/>
    <property type="molecule type" value="Genomic_DNA"/>
</dbReference>
<accession>A0ABT3RFI4</accession>
<evidence type="ECO:0000313" key="1">
    <source>
        <dbReference type="EMBL" id="MCX2740603.1"/>
    </source>
</evidence>
<sequence length="58" mass="6500">MIQQLLILLIFLAAVAYMLRMLYQVFSARSGCAKSCGACSTIDFKKIQQDLEKQQAKA</sequence>
<name>A0ABT3RFI4_9BACT</name>
<organism evidence="1 2">
    <name type="scientific">Pontibacter anaerobius</name>
    <dbReference type="NCBI Taxonomy" id="2993940"/>
    <lineage>
        <taxon>Bacteria</taxon>
        <taxon>Pseudomonadati</taxon>
        <taxon>Bacteroidota</taxon>
        <taxon>Cytophagia</taxon>
        <taxon>Cytophagales</taxon>
        <taxon>Hymenobacteraceae</taxon>
        <taxon>Pontibacter</taxon>
    </lineage>
</organism>
<reference evidence="1 2" key="1">
    <citation type="submission" date="2022-11" db="EMBL/GenBank/DDBJ databases">
        <title>The characterization of three novel Bacteroidetes species and genomic analysis of their roles in tidal elemental geochemical cycles.</title>
        <authorList>
            <person name="Ma K.-J."/>
        </authorList>
    </citation>
    <scope>NUCLEOTIDE SEQUENCE [LARGE SCALE GENOMIC DNA]</scope>
    <source>
        <strain evidence="1 2">M82</strain>
    </source>
</reference>
<dbReference type="Proteomes" id="UP001207228">
    <property type="component" value="Unassembled WGS sequence"/>
</dbReference>
<comment type="caution">
    <text evidence="1">The sequence shown here is derived from an EMBL/GenBank/DDBJ whole genome shotgun (WGS) entry which is preliminary data.</text>
</comment>